<accession>A0A640SY55</accession>
<protein>
    <submittedName>
        <fullName evidence="2">Uncharacterized protein</fullName>
    </submittedName>
</protein>
<keyword evidence="3" id="KW-1185">Reference proteome</keyword>
<feature type="region of interest" description="Disordered" evidence="1">
    <location>
        <begin position="50"/>
        <end position="70"/>
    </location>
</feature>
<dbReference type="EMBL" id="BLIO01000001">
    <property type="protein sequence ID" value="GFE15201.1"/>
    <property type="molecule type" value="Genomic_DNA"/>
</dbReference>
<sequence length="103" mass="10045">MIQESYRFSLTHAGGDGRGPGAPPEAGVRPVRRVPRRAISARVAAAGTTAASRTVAGVGAPGPGPPRARRTAAGSVAFADAVEEVGGGALDALVDMAGAVEGG</sequence>
<reference evidence="2 3" key="1">
    <citation type="submission" date="2019-12" db="EMBL/GenBank/DDBJ databases">
        <title>Whole genome shotgun sequence of Streptomyces hygroscopicus subsp. glebosus NBRC 13786.</title>
        <authorList>
            <person name="Ichikawa N."/>
            <person name="Kimura A."/>
            <person name="Kitahashi Y."/>
            <person name="Komaki H."/>
            <person name="Tamura T."/>
        </authorList>
    </citation>
    <scope>NUCLEOTIDE SEQUENCE [LARGE SCALE GENOMIC DNA]</scope>
    <source>
        <strain evidence="2 3">NBRC 13786</strain>
    </source>
</reference>
<evidence type="ECO:0000313" key="3">
    <source>
        <dbReference type="Proteomes" id="UP000430079"/>
    </source>
</evidence>
<organism evidence="2 3">
    <name type="scientific">Streptomyces glebosus</name>
    <dbReference type="NCBI Taxonomy" id="249580"/>
    <lineage>
        <taxon>Bacteria</taxon>
        <taxon>Bacillati</taxon>
        <taxon>Actinomycetota</taxon>
        <taxon>Actinomycetes</taxon>
        <taxon>Kitasatosporales</taxon>
        <taxon>Streptomycetaceae</taxon>
        <taxon>Streptomyces</taxon>
    </lineage>
</organism>
<comment type="caution">
    <text evidence="2">The sequence shown here is derived from an EMBL/GenBank/DDBJ whole genome shotgun (WGS) entry which is preliminary data.</text>
</comment>
<feature type="region of interest" description="Disordered" evidence="1">
    <location>
        <begin position="1"/>
        <end position="28"/>
    </location>
</feature>
<evidence type="ECO:0000313" key="2">
    <source>
        <dbReference type="EMBL" id="GFE15201.1"/>
    </source>
</evidence>
<proteinExistence type="predicted"/>
<name>A0A640SY55_9ACTN</name>
<gene>
    <name evidence="2" type="ORF">Sgleb_32480</name>
</gene>
<evidence type="ECO:0000256" key="1">
    <source>
        <dbReference type="SAM" id="MobiDB-lite"/>
    </source>
</evidence>
<dbReference type="AlphaFoldDB" id="A0A640SY55"/>
<dbReference type="Proteomes" id="UP000430079">
    <property type="component" value="Unassembled WGS sequence"/>
</dbReference>